<organism evidence="5 6">
    <name type="scientific">Phytomonospora endophytica</name>
    <dbReference type="NCBI Taxonomy" id="714109"/>
    <lineage>
        <taxon>Bacteria</taxon>
        <taxon>Bacillati</taxon>
        <taxon>Actinomycetota</taxon>
        <taxon>Actinomycetes</taxon>
        <taxon>Micromonosporales</taxon>
        <taxon>Micromonosporaceae</taxon>
        <taxon>Phytomonospora</taxon>
    </lineage>
</organism>
<keyword evidence="6" id="KW-1185">Reference proteome</keyword>
<evidence type="ECO:0000313" key="6">
    <source>
        <dbReference type="Proteomes" id="UP000548476"/>
    </source>
</evidence>
<dbReference type="RefSeq" id="WP_184790235.1">
    <property type="nucleotide sequence ID" value="NZ_BONT01000081.1"/>
</dbReference>
<name>A0A841FMS0_9ACTN</name>
<feature type="compositionally biased region" description="Acidic residues" evidence="1">
    <location>
        <begin position="333"/>
        <end position="347"/>
    </location>
</feature>
<evidence type="ECO:0000256" key="2">
    <source>
        <dbReference type="SAM" id="SignalP"/>
    </source>
</evidence>
<protein>
    <submittedName>
        <fullName evidence="5">Phospholipid/cholesterol/gamma-HCH transport system substrate-binding protein</fullName>
    </submittedName>
</protein>
<feature type="domain" description="Mammalian cell entry C-terminal" evidence="4">
    <location>
        <begin position="118"/>
        <end position="277"/>
    </location>
</feature>
<dbReference type="InterPro" id="IPR024516">
    <property type="entry name" value="Mce_C"/>
</dbReference>
<gene>
    <name evidence="5" type="ORF">HNR73_005292</name>
</gene>
<dbReference type="PANTHER" id="PTHR33371">
    <property type="entry name" value="INTERMEMBRANE PHOSPHOLIPID TRANSPORT SYSTEM BINDING PROTEIN MLAD-RELATED"/>
    <property type="match status" value="1"/>
</dbReference>
<feature type="domain" description="Mce/MlaD" evidence="3">
    <location>
        <begin position="35"/>
        <end position="110"/>
    </location>
</feature>
<dbReference type="PANTHER" id="PTHR33371:SF15">
    <property type="entry name" value="LIPOPROTEIN LPRN"/>
    <property type="match status" value="1"/>
</dbReference>
<dbReference type="InterPro" id="IPR052336">
    <property type="entry name" value="MlaD_Phospholipid_Transporter"/>
</dbReference>
<feature type="chain" id="PRO_5032340115" evidence="2">
    <location>
        <begin position="22"/>
        <end position="368"/>
    </location>
</feature>
<dbReference type="Pfam" id="PF11887">
    <property type="entry name" value="Mce4_CUP1"/>
    <property type="match status" value="1"/>
</dbReference>
<accession>A0A841FMS0</accession>
<feature type="region of interest" description="Disordered" evidence="1">
    <location>
        <begin position="326"/>
        <end position="356"/>
    </location>
</feature>
<evidence type="ECO:0000259" key="3">
    <source>
        <dbReference type="Pfam" id="PF02470"/>
    </source>
</evidence>
<dbReference type="InterPro" id="IPR005693">
    <property type="entry name" value="Mce"/>
</dbReference>
<dbReference type="NCBIfam" id="TIGR00996">
    <property type="entry name" value="Mtu_fam_mce"/>
    <property type="match status" value="1"/>
</dbReference>
<reference evidence="5 6" key="1">
    <citation type="submission" date="2020-08" db="EMBL/GenBank/DDBJ databases">
        <title>Genomic Encyclopedia of Type Strains, Phase IV (KMG-IV): sequencing the most valuable type-strain genomes for metagenomic binning, comparative biology and taxonomic classification.</title>
        <authorList>
            <person name="Goeker M."/>
        </authorList>
    </citation>
    <scope>NUCLEOTIDE SEQUENCE [LARGE SCALE GENOMIC DNA]</scope>
    <source>
        <strain evidence="5 6">YIM 65646</strain>
    </source>
</reference>
<dbReference type="Pfam" id="PF02470">
    <property type="entry name" value="MlaD"/>
    <property type="match status" value="1"/>
</dbReference>
<dbReference type="InterPro" id="IPR003399">
    <property type="entry name" value="Mce/MlaD"/>
</dbReference>
<keyword evidence="2" id="KW-0732">Signal</keyword>
<evidence type="ECO:0000313" key="5">
    <source>
        <dbReference type="EMBL" id="MBB6037416.1"/>
    </source>
</evidence>
<dbReference type="AlphaFoldDB" id="A0A841FMS0"/>
<comment type="caution">
    <text evidence="5">The sequence shown here is derived from an EMBL/GenBank/DDBJ whole genome shotgun (WGS) entry which is preliminary data.</text>
</comment>
<evidence type="ECO:0000256" key="1">
    <source>
        <dbReference type="SAM" id="MobiDB-lite"/>
    </source>
</evidence>
<proteinExistence type="predicted"/>
<dbReference type="GO" id="GO:0005576">
    <property type="term" value="C:extracellular region"/>
    <property type="evidence" value="ECO:0007669"/>
    <property type="project" value="TreeGrafter"/>
</dbReference>
<dbReference type="EMBL" id="JACHGT010000012">
    <property type="protein sequence ID" value="MBB6037416.1"/>
    <property type="molecule type" value="Genomic_DNA"/>
</dbReference>
<feature type="signal peptide" evidence="2">
    <location>
        <begin position="1"/>
        <end position="21"/>
    </location>
</feature>
<dbReference type="Proteomes" id="UP000548476">
    <property type="component" value="Unassembled WGS sequence"/>
</dbReference>
<dbReference type="PROSITE" id="PS51257">
    <property type="entry name" value="PROKAR_LIPOPROTEIN"/>
    <property type="match status" value="1"/>
</dbReference>
<sequence length="368" mass="37887">MRKLARLLLPALLPALLTASACSSLPLPGGEGMGGYAVKIEFADVLDLVENSAVKVNDVTVGTVEDIAVDGWTAEVTVRVNDDVQLPANSTAALRQTSLLGEKFVAISPPIDVAPEGALTDGATIPIDRTRRSAEVEEVLGALALTLGGGGLEQLRTINTELINALEGRETDIRDTLGELDAFVTSLDAQREQIVTAIDALDALALDLAKQTDDIGAALDALGPGAEVLAEQQGNLSAALEALKKLGDVGTHVVEASRDDTLASIESLQPILEQLVAAGDDFPQGLELALSYPFPHNVSGAIQGDFVNLHITLDLDLGDVLGNLFGGKAPDAGPEDDEGPPADEEPGPGEANPLTGGLAELLLGGLAG</sequence>
<evidence type="ECO:0000259" key="4">
    <source>
        <dbReference type="Pfam" id="PF11887"/>
    </source>
</evidence>